<dbReference type="InterPro" id="IPR013538">
    <property type="entry name" value="ASHA1/2-like_C"/>
</dbReference>
<evidence type="ECO:0000256" key="1">
    <source>
        <dbReference type="ARBA" id="ARBA00006817"/>
    </source>
</evidence>
<organism evidence="4 5">
    <name type="scientific">Candidatus Sulfuritelmatomonas gaucii</name>
    <dbReference type="NCBI Taxonomy" id="2043161"/>
    <lineage>
        <taxon>Bacteria</taxon>
        <taxon>Pseudomonadati</taxon>
        <taxon>Acidobacteriota</taxon>
        <taxon>Terriglobia</taxon>
        <taxon>Terriglobales</taxon>
        <taxon>Acidobacteriaceae</taxon>
        <taxon>Candidatus Sulfuritelmatomonas</taxon>
    </lineage>
</organism>
<evidence type="ECO:0000313" key="5">
    <source>
        <dbReference type="Proteomes" id="UP000239735"/>
    </source>
</evidence>
<gene>
    <name evidence="4" type="ORF">SBA5_220162</name>
</gene>
<dbReference type="Gene3D" id="3.30.530.20">
    <property type="match status" value="1"/>
</dbReference>
<reference evidence="5" key="1">
    <citation type="submission" date="2018-02" db="EMBL/GenBank/DDBJ databases">
        <authorList>
            <person name="Hausmann B."/>
        </authorList>
    </citation>
    <scope>NUCLEOTIDE SEQUENCE [LARGE SCALE GENOMIC DNA]</scope>
    <source>
        <strain evidence="5">Peat soil MAG SbA5</strain>
    </source>
</reference>
<name>A0A2N9L7T0_9BACT</name>
<dbReference type="CDD" id="cd07814">
    <property type="entry name" value="SRPBCC_CalC_Aha1-like"/>
    <property type="match status" value="1"/>
</dbReference>
<dbReference type="InterPro" id="IPR023393">
    <property type="entry name" value="START-like_dom_sf"/>
</dbReference>
<dbReference type="AlphaFoldDB" id="A0A2N9L7T0"/>
<sequence>MQMLKLFFFSFLILLPASAAPAQPGVTPTSSSPEKKLVIEVEIPAPVHDVWLAFTTSEGLVTWLAPKATVDLRPGGNWIVSFPGRSSTGGGSIVSFIPEKELVLAALAPDQFPHVRAERTMAVFTFEPRGDATMVRLTQTGWKTGKEWDRAYEYLVAGNAELLSTLYHRFAEGPIDWRRLAAPAANSGDKEQK</sequence>
<feature type="chain" id="PRO_5015009727" evidence="2">
    <location>
        <begin position="20"/>
        <end position="193"/>
    </location>
</feature>
<protein>
    <submittedName>
        <fullName evidence="4">Activator of Hsp90 ATPase 1 family protein</fullName>
    </submittedName>
</protein>
<dbReference type="SUPFAM" id="SSF55961">
    <property type="entry name" value="Bet v1-like"/>
    <property type="match status" value="1"/>
</dbReference>
<evidence type="ECO:0000256" key="2">
    <source>
        <dbReference type="SAM" id="SignalP"/>
    </source>
</evidence>
<evidence type="ECO:0000259" key="3">
    <source>
        <dbReference type="Pfam" id="PF08327"/>
    </source>
</evidence>
<proteinExistence type="inferred from homology"/>
<evidence type="ECO:0000313" key="4">
    <source>
        <dbReference type="EMBL" id="SPE19316.1"/>
    </source>
</evidence>
<feature type="signal peptide" evidence="2">
    <location>
        <begin position="1"/>
        <end position="19"/>
    </location>
</feature>
<keyword evidence="2" id="KW-0732">Signal</keyword>
<dbReference type="Proteomes" id="UP000239735">
    <property type="component" value="Unassembled WGS sequence"/>
</dbReference>
<comment type="similarity">
    <text evidence="1">Belongs to the AHA1 family.</text>
</comment>
<feature type="domain" description="Activator of Hsp90 ATPase homologue 1/2-like C-terminal" evidence="3">
    <location>
        <begin position="45"/>
        <end position="151"/>
    </location>
</feature>
<dbReference type="EMBL" id="OKRB01000078">
    <property type="protein sequence ID" value="SPE19316.1"/>
    <property type="molecule type" value="Genomic_DNA"/>
</dbReference>
<dbReference type="Pfam" id="PF08327">
    <property type="entry name" value="AHSA1"/>
    <property type="match status" value="1"/>
</dbReference>
<accession>A0A2N9L7T0</accession>